<keyword evidence="3" id="KW-1133">Transmembrane helix</keyword>
<dbReference type="CDD" id="cd01949">
    <property type="entry name" value="GGDEF"/>
    <property type="match status" value="1"/>
</dbReference>
<organism evidence="5 6">
    <name type="scientific">Vibrio ouci</name>
    <dbReference type="NCBI Taxonomy" id="2499078"/>
    <lineage>
        <taxon>Bacteria</taxon>
        <taxon>Pseudomonadati</taxon>
        <taxon>Pseudomonadota</taxon>
        <taxon>Gammaproteobacteria</taxon>
        <taxon>Vibrionales</taxon>
        <taxon>Vibrionaceae</taxon>
        <taxon>Vibrio</taxon>
    </lineage>
</organism>
<dbReference type="InterPro" id="IPR048435">
    <property type="entry name" value="MASE6"/>
</dbReference>
<feature type="transmembrane region" description="Helical" evidence="3">
    <location>
        <begin position="31"/>
        <end position="52"/>
    </location>
</feature>
<evidence type="ECO:0000313" key="5">
    <source>
        <dbReference type="EMBL" id="TFH93586.1"/>
    </source>
</evidence>
<proteinExistence type="predicted"/>
<feature type="transmembrane region" description="Helical" evidence="3">
    <location>
        <begin position="58"/>
        <end position="77"/>
    </location>
</feature>
<dbReference type="EC" id="2.7.7.65" evidence="1"/>
<dbReference type="EMBL" id="SATR01000001">
    <property type="protein sequence ID" value="TFH93586.1"/>
    <property type="molecule type" value="Genomic_DNA"/>
</dbReference>
<dbReference type="NCBIfam" id="TIGR00254">
    <property type="entry name" value="GGDEF"/>
    <property type="match status" value="1"/>
</dbReference>
<comment type="caution">
    <text evidence="5">The sequence shown here is derived from an EMBL/GenBank/DDBJ whole genome shotgun (WGS) entry which is preliminary data.</text>
</comment>
<keyword evidence="3" id="KW-0812">Transmembrane</keyword>
<dbReference type="InterPro" id="IPR000160">
    <property type="entry name" value="GGDEF_dom"/>
</dbReference>
<name>A0A4Y8WLL3_9VIBR</name>
<feature type="transmembrane region" description="Helical" evidence="3">
    <location>
        <begin position="6"/>
        <end position="24"/>
    </location>
</feature>
<dbReference type="GO" id="GO:1902201">
    <property type="term" value="P:negative regulation of bacterial-type flagellum-dependent cell motility"/>
    <property type="evidence" value="ECO:0007669"/>
    <property type="project" value="TreeGrafter"/>
</dbReference>
<dbReference type="PANTHER" id="PTHR45138">
    <property type="entry name" value="REGULATORY COMPONENTS OF SENSORY TRANSDUCTION SYSTEM"/>
    <property type="match status" value="1"/>
</dbReference>
<comment type="catalytic activity">
    <reaction evidence="2">
        <text>2 GTP = 3',3'-c-di-GMP + 2 diphosphate</text>
        <dbReference type="Rhea" id="RHEA:24898"/>
        <dbReference type="ChEBI" id="CHEBI:33019"/>
        <dbReference type="ChEBI" id="CHEBI:37565"/>
        <dbReference type="ChEBI" id="CHEBI:58805"/>
        <dbReference type="EC" id="2.7.7.65"/>
    </reaction>
</comment>
<keyword evidence="3" id="KW-0472">Membrane</keyword>
<dbReference type="SMART" id="SM00267">
    <property type="entry name" value="GGDEF"/>
    <property type="match status" value="1"/>
</dbReference>
<dbReference type="InterPro" id="IPR029787">
    <property type="entry name" value="Nucleotide_cyclase"/>
</dbReference>
<dbReference type="GO" id="GO:0043709">
    <property type="term" value="P:cell adhesion involved in single-species biofilm formation"/>
    <property type="evidence" value="ECO:0007669"/>
    <property type="project" value="TreeGrafter"/>
</dbReference>
<gene>
    <name evidence="5" type="ORF">ELS82_01090</name>
</gene>
<reference evidence="5 6" key="1">
    <citation type="submission" date="2019-01" db="EMBL/GenBank/DDBJ databases">
        <title>Vibrio BEI176 sp. nov, a marine bacterium isolated from China: eastern marignal seas.</title>
        <authorList>
            <person name="Li B."/>
        </authorList>
    </citation>
    <scope>NUCLEOTIDE SEQUENCE [LARGE SCALE GENOMIC DNA]</scope>
    <source>
        <strain evidence="5 6">BEI176</strain>
    </source>
</reference>
<accession>A0A4Y8WLL3</accession>
<dbReference type="GO" id="GO:0052621">
    <property type="term" value="F:diguanylate cyclase activity"/>
    <property type="evidence" value="ECO:0007669"/>
    <property type="project" value="UniProtKB-EC"/>
</dbReference>
<dbReference type="InterPro" id="IPR043128">
    <property type="entry name" value="Rev_trsase/Diguanyl_cyclase"/>
</dbReference>
<dbReference type="Proteomes" id="UP000297753">
    <property type="component" value="Unassembled WGS sequence"/>
</dbReference>
<dbReference type="GO" id="GO:0005886">
    <property type="term" value="C:plasma membrane"/>
    <property type="evidence" value="ECO:0007669"/>
    <property type="project" value="TreeGrafter"/>
</dbReference>
<dbReference type="PROSITE" id="PS50887">
    <property type="entry name" value="GGDEF"/>
    <property type="match status" value="1"/>
</dbReference>
<evidence type="ECO:0000313" key="6">
    <source>
        <dbReference type="Proteomes" id="UP000297753"/>
    </source>
</evidence>
<evidence type="ECO:0000256" key="2">
    <source>
        <dbReference type="ARBA" id="ARBA00034247"/>
    </source>
</evidence>
<dbReference type="Pfam" id="PF20966">
    <property type="entry name" value="MASE6"/>
    <property type="match status" value="1"/>
</dbReference>
<evidence type="ECO:0000259" key="4">
    <source>
        <dbReference type="PROSITE" id="PS50887"/>
    </source>
</evidence>
<dbReference type="Gene3D" id="3.30.70.270">
    <property type="match status" value="1"/>
</dbReference>
<dbReference type="OrthoDB" id="9812260at2"/>
<sequence length="248" mass="28162">MYGLTVTKVSSALILWTFCLPLLYHLFFNRYVGSLLTLAVLVTCLTVVNQHHVQTNPFAFLNFSLPYITVWIISFAYEEVRERVQHNLQTLALTDSLTEAKNRLCLLHDASHELAHLHNLYLFHFDLDHFKKINDRYGHSCGDTVLKSTCEVIQEAAGSDKLYRVGGEEFCIVFEASDVDSAFHFSEMIRKSIEKNIIYDNEYSLNVTISGGLVPLSLSEHSVDTALQQTDKALYQAKLNGRNQVILA</sequence>
<dbReference type="SUPFAM" id="SSF55073">
    <property type="entry name" value="Nucleotide cyclase"/>
    <property type="match status" value="1"/>
</dbReference>
<dbReference type="PANTHER" id="PTHR45138:SF9">
    <property type="entry name" value="DIGUANYLATE CYCLASE DGCM-RELATED"/>
    <property type="match status" value="1"/>
</dbReference>
<feature type="domain" description="GGDEF" evidence="4">
    <location>
        <begin position="118"/>
        <end position="248"/>
    </location>
</feature>
<protein>
    <recommendedName>
        <fullName evidence="1">diguanylate cyclase</fullName>
        <ecNumber evidence="1">2.7.7.65</ecNumber>
    </recommendedName>
</protein>
<evidence type="ECO:0000256" key="1">
    <source>
        <dbReference type="ARBA" id="ARBA00012528"/>
    </source>
</evidence>
<dbReference type="AlphaFoldDB" id="A0A4Y8WLL3"/>
<keyword evidence="6" id="KW-1185">Reference proteome</keyword>
<evidence type="ECO:0000256" key="3">
    <source>
        <dbReference type="SAM" id="Phobius"/>
    </source>
</evidence>
<dbReference type="InterPro" id="IPR050469">
    <property type="entry name" value="Diguanylate_Cyclase"/>
</dbReference>
<dbReference type="Pfam" id="PF00990">
    <property type="entry name" value="GGDEF"/>
    <property type="match status" value="1"/>
</dbReference>